<reference evidence="1" key="1">
    <citation type="submission" date="2019-04" db="EMBL/GenBank/DDBJ databases">
        <title>Microbes associate with the intestines of laboratory mice.</title>
        <authorList>
            <person name="Navarre W."/>
            <person name="Wong E."/>
            <person name="Huang K."/>
            <person name="Tropini C."/>
            <person name="Ng K."/>
            <person name="Yu B."/>
        </authorList>
    </citation>
    <scope>NUCLEOTIDE SEQUENCE</scope>
    <source>
        <strain evidence="1">NM72_1-8</strain>
    </source>
</reference>
<dbReference type="EMBL" id="SRZB01000018">
    <property type="protein sequence ID" value="TGX98401.1"/>
    <property type="molecule type" value="Genomic_DNA"/>
</dbReference>
<accession>A0AC61R0G3</accession>
<organism evidence="1 2">
    <name type="scientific">Hominisplanchenecus murintestinalis</name>
    <dbReference type="NCBI Taxonomy" id="2941517"/>
    <lineage>
        <taxon>Bacteria</taxon>
        <taxon>Bacillati</taxon>
        <taxon>Bacillota</taxon>
        <taxon>Clostridia</taxon>
        <taxon>Lachnospirales</taxon>
        <taxon>Lachnospiraceae</taxon>
        <taxon>Hominisplanchenecus</taxon>
    </lineage>
</organism>
<protein>
    <submittedName>
        <fullName evidence="1">Peptidase M24</fullName>
    </submittedName>
</protein>
<proteinExistence type="predicted"/>
<keyword evidence="2" id="KW-1185">Reference proteome</keyword>
<dbReference type="Proteomes" id="UP000307720">
    <property type="component" value="Unassembled WGS sequence"/>
</dbReference>
<evidence type="ECO:0000313" key="2">
    <source>
        <dbReference type="Proteomes" id="UP000307720"/>
    </source>
</evidence>
<gene>
    <name evidence="1" type="ORF">E5357_09290</name>
</gene>
<evidence type="ECO:0000313" key="1">
    <source>
        <dbReference type="EMBL" id="TGX98401.1"/>
    </source>
</evidence>
<comment type="caution">
    <text evidence="1">The sequence shown here is derived from an EMBL/GenBank/DDBJ whole genome shotgun (WGS) entry which is preliminary data.</text>
</comment>
<name>A0AC61R0G3_9FIRM</name>
<sequence>MRGQEFRARDKKVQKMTRDGLTEKNLTAGTEQRISGRLADVSFGREKAEDTAAGHRAKSRTQKTMHGDGVPVRDTGRAAEGRNRYKAARHSPVKETAKEERQDREPAAPEETAARGETAMPDMPENRHIFEADRTEAADVSKIRADRKKRMAAKFSADSEKPEKAARLHYEKSEIPPEERAGEKAPEGEKAAGEKGAAKPRRIKQYEKAQRRVEKAEGKLIKAQENLPVRTRVRLQKEHDSESGKVKRRLRFEKETIPENEKPPLIKRAGRAAGRTAYTAAVLKVHQKIRETEADNVGVEASHKAEFAVERGAGAALRKRRHRLREKPYREVRKAQGRLAQANMDMAYQKILSENPELEKKALAKWIQKQKLKRKYAAAAREAAKEVKHTTNVLSAAGQVVRALAQAVASHKAVLGIVGIGILIISMFGSLFSSCSAMLSGVQSAVISTCYVADDTEINQSELRYTELETDLQMEIDRTEEDYPGYDEYRYNIGEIGHNPYELMGYLSAAYDDFTYAQVEAELSRLFGEQYQLTREEVTEIRTYTDDEGEEHEYEWHVLKTTLSVQPLSDIIAGSLAPGDASNRYGVYMQTCGNRQCYGSPFDFAWISYVTSPYGYRVHPITGEKNLHRGVDIGIAEGTPIKAVQDGTVVSAGNAGDYGLCVVIEGEDGYCSRYAHCSSLSVGAGQAVKRGDVIAAVGSTGSSTGPHLHLEVTHNREYLDPYYYVAGGGDGYLPGGGAAGGPDFGEDPGAAMGDGSFAAMLAEAEKYLGYPYVWGGSSPSTSFDCSGYVSWVINHSGVGNVGRQTAQGLYNLCTPVSKENMQPGDLIFFTGTYSTANPVTHVGIYIGDGKMIHCGDPISYANINTSYWSAKFYSGGRLP</sequence>